<protein>
    <submittedName>
        <fullName evidence="1">Uncharacterized protein</fullName>
    </submittedName>
</protein>
<evidence type="ECO:0000313" key="4">
    <source>
        <dbReference type="Proteomes" id="UP000183046"/>
    </source>
</evidence>
<dbReference type="OrthoDB" id="6941743at2"/>
<reference evidence="4" key="2">
    <citation type="submission" date="2016-10" db="EMBL/GenBank/DDBJ databases">
        <authorList>
            <person name="de Groot N.N."/>
        </authorList>
    </citation>
    <scope>NUCLEOTIDE SEQUENCE [LARGE SCALE GENOMIC DNA]</scope>
    <source>
        <strain evidence="4">DSM 15758</strain>
    </source>
</reference>
<dbReference type="RefSeq" id="WP_064306951.1">
    <property type="nucleotide sequence ID" value="NZ_FMWB01000030.1"/>
</dbReference>
<sequence length="91" mass="10164">MDNRARFRLLLEQHSITQDKAAELVAFATKRPCSVRAVRSWVAKEDAKSKRPCPDWALAALDRTITAIQKYNAQREAEELAKANASAAGHE</sequence>
<evidence type="ECO:0000313" key="1">
    <source>
        <dbReference type="EMBL" id="OAN31740.1"/>
    </source>
</evidence>
<comment type="caution">
    <text evidence="1">The sequence shown here is derived from an EMBL/GenBank/DDBJ whole genome shotgun (WGS) entry which is preliminary data.</text>
</comment>
<accession>A0A1G5PGR6</accession>
<reference evidence="2" key="3">
    <citation type="submission" date="2016-10" db="EMBL/GenBank/DDBJ databases">
        <authorList>
            <person name="Varghese N."/>
            <person name="Submissions S."/>
        </authorList>
    </citation>
    <scope>NUCLEOTIDE SEQUENCE</scope>
    <source>
        <strain evidence="2">DSM 15758</strain>
    </source>
</reference>
<name>A0A178LKV5_9PSED</name>
<organism evidence="1 3">
    <name type="scientific">Pseudomonas oryzihabitans</name>
    <dbReference type="NCBI Taxonomy" id="47885"/>
    <lineage>
        <taxon>Bacteria</taxon>
        <taxon>Pseudomonadati</taxon>
        <taxon>Pseudomonadota</taxon>
        <taxon>Gammaproteobacteria</taxon>
        <taxon>Pseudomonadales</taxon>
        <taxon>Pseudomonadaceae</taxon>
        <taxon>Pseudomonas</taxon>
    </lineage>
</organism>
<dbReference type="Proteomes" id="UP000183046">
    <property type="component" value="Unassembled WGS sequence"/>
</dbReference>
<dbReference type="AlphaFoldDB" id="A0A178LKV5"/>
<dbReference type="EMBL" id="FMWB01000030">
    <property type="protein sequence ID" value="SCZ48703.1"/>
    <property type="molecule type" value="Genomic_DNA"/>
</dbReference>
<evidence type="ECO:0000313" key="3">
    <source>
        <dbReference type="Proteomes" id="UP000078356"/>
    </source>
</evidence>
<reference evidence="1 3" key="1">
    <citation type="submission" date="2016-04" db="EMBL/GenBank/DDBJ databases">
        <title>Draft Genome Sequences of Staphylococcus capitis Strain H36, S. capitis Strain H65, S. cohnii Strain H62, S. hominis Strain H69, Mycobacterium iranicum Strain H39, Plantibacter sp. Strain H53, Pseudomonas oryzihabitans Strain H72, and Microbacterium sp. Strain H83, isolated from residential settings.</title>
        <authorList>
            <person name="Lymperopoulou D."/>
            <person name="Adams R.I."/>
            <person name="Lindow S."/>
            <person name="Coil D.A."/>
            <person name="Jospin G."/>
            <person name="Eisen J.A."/>
        </authorList>
    </citation>
    <scope>NUCLEOTIDE SEQUENCE [LARGE SCALE GENOMIC DNA]</scope>
    <source>
        <strain evidence="1 3">H72</strain>
    </source>
</reference>
<dbReference type="EMBL" id="LWCR01000003">
    <property type="protein sequence ID" value="OAN31740.1"/>
    <property type="molecule type" value="Genomic_DNA"/>
</dbReference>
<evidence type="ECO:0000313" key="2">
    <source>
        <dbReference type="EMBL" id="SCZ48703.1"/>
    </source>
</evidence>
<accession>A0A178LKV5</accession>
<proteinExistence type="predicted"/>
<gene>
    <name evidence="1" type="ORF">A4V15_11810</name>
    <name evidence="2" type="ORF">SAMN05216279_13030</name>
</gene>
<dbReference type="Proteomes" id="UP000078356">
    <property type="component" value="Unassembled WGS sequence"/>
</dbReference>